<accession>A0ABW4KLR5</accession>
<dbReference type="PROSITE" id="PS51257">
    <property type="entry name" value="PROKAR_LIPOPROTEIN"/>
    <property type="match status" value="1"/>
</dbReference>
<gene>
    <name evidence="2" type="ORF">ACFSCZ_10330</name>
</gene>
<evidence type="ECO:0000313" key="3">
    <source>
        <dbReference type="Proteomes" id="UP001597301"/>
    </source>
</evidence>
<reference evidence="3" key="1">
    <citation type="journal article" date="2019" name="Int. J. Syst. Evol. Microbiol.">
        <title>The Global Catalogue of Microorganisms (GCM) 10K type strain sequencing project: providing services to taxonomists for standard genome sequencing and annotation.</title>
        <authorList>
            <consortium name="The Broad Institute Genomics Platform"/>
            <consortium name="The Broad Institute Genome Sequencing Center for Infectious Disease"/>
            <person name="Wu L."/>
            <person name="Ma J."/>
        </authorList>
    </citation>
    <scope>NUCLEOTIDE SEQUENCE [LARGE SCALE GENOMIC DNA]</scope>
    <source>
        <strain evidence="3">CGMCC 1.12295</strain>
    </source>
</reference>
<evidence type="ECO:0000256" key="1">
    <source>
        <dbReference type="SAM" id="SignalP"/>
    </source>
</evidence>
<evidence type="ECO:0008006" key="4">
    <source>
        <dbReference type="Google" id="ProtNLM"/>
    </source>
</evidence>
<feature type="chain" id="PRO_5047030375" description="ABC transporter periplasmic binding protein yphF" evidence="1">
    <location>
        <begin position="24"/>
        <end position="235"/>
    </location>
</feature>
<evidence type="ECO:0000313" key="2">
    <source>
        <dbReference type="EMBL" id="MFD1707128.1"/>
    </source>
</evidence>
<feature type="signal peptide" evidence="1">
    <location>
        <begin position="1"/>
        <end position="23"/>
    </location>
</feature>
<name>A0ABW4KLR5_9BACI</name>
<sequence>MKRCLSGLCIMCMIMLLSGCLYPQERKVENQIPYEDQIASVQEAVNKFQEKSGGMLPIKTKEADTPIFQKYLIDFNKLSPQFLEAPPGNAYESGGVFQYVLVDVETNPTVKIFDVRLAEKVNEFYLRIQAQGYPPFKEQIADNVYILDQEQLGFKEEQYYVSPYTNNNLPFIINGKGNIYVDYISDLYQAVKDQENGFSPGDDIRTVLYEDSPFVPAYSLPYTVDENNEPVYMAK</sequence>
<keyword evidence="1" id="KW-0732">Signal</keyword>
<comment type="caution">
    <text evidence="2">The sequence shown here is derived from an EMBL/GenBank/DDBJ whole genome shotgun (WGS) entry which is preliminary data.</text>
</comment>
<dbReference type="Proteomes" id="UP001597301">
    <property type="component" value="Unassembled WGS sequence"/>
</dbReference>
<organism evidence="2 3">
    <name type="scientific">Siminovitchia sediminis</name>
    <dbReference type="NCBI Taxonomy" id="1274353"/>
    <lineage>
        <taxon>Bacteria</taxon>
        <taxon>Bacillati</taxon>
        <taxon>Bacillota</taxon>
        <taxon>Bacilli</taxon>
        <taxon>Bacillales</taxon>
        <taxon>Bacillaceae</taxon>
        <taxon>Siminovitchia</taxon>
    </lineage>
</organism>
<dbReference type="RefSeq" id="WP_380773843.1">
    <property type="nucleotide sequence ID" value="NZ_JBHUEO010000026.1"/>
</dbReference>
<proteinExistence type="predicted"/>
<dbReference type="EMBL" id="JBHUEO010000026">
    <property type="protein sequence ID" value="MFD1707128.1"/>
    <property type="molecule type" value="Genomic_DNA"/>
</dbReference>
<keyword evidence="3" id="KW-1185">Reference proteome</keyword>
<protein>
    <recommendedName>
        <fullName evidence="4">ABC transporter periplasmic binding protein yphF</fullName>
    </recommendedName>
</protein>